<keyword evidence="8" id="KW-1185">Reference proteome</keyword>
<comment type="subcellular location">
    <subcellularLocation>
        <location evidence="6">Cytoplasm</location>
    </subcellularLocation>
</comment>
<dbReference type="InterPro" id="IPR007721">
    <property type="entry name" value="RbsD_FucU"/>
</dbReference>
<dbReference type="Gene3D" id="3.40.1650.10">
    <property type="entry name" value="RbsD-like domain"/>
    <property type="match status" value="1"/>
</dbReference>
<dbReference type="Pfam" id="PF05025">
    <property type="entry name" value="RbsD_FucU"/>
    <property type="match status" value="1"/>
</dbReference>
<dbReference type="GO" id="GO:0062193">
    <property type="term" value="F:D-ribose pyranase activity"/>
    <property type="evidence" value="ECO:0007669"/>
    <property type="project" value="UniProtKB-EC"/>
</dbReference>
<evidence type="ECO:0000256" key="5">
    <source>
        <dbReference type="ARBA" id="ARBA00023277"/>
    </source>
</evidence>
<comment type="catalytic activity">
    <reaction evidence="1 6">
        <text>beta-D-ribopyranose = beta-D-ribofuranose</text>
        <dbReference type="Rhea" id="RHEA:25432"/>
        <dbReference type="ChEBI" id="CHEBI:27476"/>
        <dbReference type="ChEBI" id="CHEBI:47002"/>
        <dbReference type="EC" id="5.4.99.62"/>
    </reaction>
</comment>
<evidence type="ECO:0000256" key="3">
    <source>
        <dbReference type="ARBA" id="ARBA00022490"/>
    </source>
</evidence>
<evidence type="ECO:0000256" key="2">
    <source>
        <dbReference type="ARBA" id="ARBA00012862"/>
    </source>
</evidence>
<sequence>MKRSGVLHGELSRLIAEAGHGDLIAIADCGLPVPPHVPLVDLAVTPGVPSFDDVLEAVLAELVVEDFIAAEEWVKRDPAHMQQLRERVGTRGTLVSHDRLKNALQRARAVIRTGEFTPYANVILVAGVAF</sequence>
<accession>A0A4R8LIB3</accession>
<evidence type="ECO:0000313" key="8">
    <source>
        <dbReference type="Proteomes" id="UP000294581"/>
    </source>
</evidence>
<reference evidence="7 8" key="1">
    <citation type="submission" date="2019-03" db="EMBL/GenBank/DDBJ databases">
        <title>Genomic Encyclopedia of Type Strains, Phase IV (KMG-IV): sequencing the most valuable type-strain genomes for metagenomic binning, comparative biology and taxonomic classification.</title>
        <authorList>
            <person name="Goeker M."/>
        </authorList>
    </citation>
    <scope>NUCLEOTIDE SEQUENCE [LARGE SCALE GENOMIC DNA]</scope>
    <source>
        <strain evidence="7 8">DSM 17974</strain>
    </source>
</reference>
<dbReference type="HAMAP" id="MF_01661">
    <property type="entry name" value="D_rib_pyranase"/>
    <property type="match status" value="1"/>
</dbReference>
<keyword evidence="3 6" id="KW-0963">Cytoplasm</keyword>
<keyword evidence="4 6" id="KW-0413">Isomerase</keyword>
<feature type="binding site" evidence="6">
    <location>
        <position position="28"/>
    </location>
    <ligand>
        <name>substrate</name>
    </ligand>
</feature>
<gene>
    <name evidence="6" type="primary">rbsD</name>
    <name evidence="7" type="ORF">C7445_11820</name>
</gene>
<comment type="caution">
    <text evidence="7">The sequence shown here is derived from an EMBL/GenBank/DDBJ whole genome shotgun (WGS) entry which is preliminary data.</text>
</comment>
<dbReference type="PANTHER" id="PTHR37831">
    <property type="entry name" value="D-RIBOSE PYRANASE"/>
    <property type="match status" value="1"/>
</dbReference>
<evidence type="ECO:0000313" key="7">
    <source>
        <dbReference type="EMBL" id="TDY42148.1"/>
    </source>
</evidence>
<feature type="active site" description="Proton donor" evidence="6">
    <location>
        <position position="20"/>
    </location>
</feature>
<comment type="function">
    <text evidence="6">Catalyzes the interconversion of beta-pyran and beta-furan forms of D-ribose.</text>
</comment>
<dbReference type="SUPFAM" id="SSF102546">
    <property type="entry name" value="RbsD-like"/>
    <property type="match status" value="1"/>
</dbReference>
<evidence type="ECO:0000256" key="4">
    <source>
        <dbReference type="ARBA" id="ARBA00023235"/>
    </source>
</evidence>
<dbReference type="GO" id="GO:0019303">
    <property type="term" value="P:D-ribose catabolic process"/>
    <property type="evidence" value="ECO:0007669"/>
    <property type="project" value="UniProtKB-UniRule"/>
</dbReference>
<comment type="similarity">
    <text evidence="6">Belongs to the RbsD / FucU family. RbsD subfamily.</text>
</comment>
<dbReference type="UniPathway" id="UPA00916">
    <property type="reaction ID" value="UER00888"/>
</dbReference>
<dbReference type="EMBL" id="SORF01000018">
    <property type="protein sequence ID" value="TDY42148.1"/>
    <property type="molecule type" value="Genomic_DNA"/>
</dbReference>
<name>A0A4R8LIB3_9BACL</name>
<evidence type="ECO:0000256" key="6">
    <source>
        <dbReference type="HAMAP-Rule" id="MF_01661"/>
    </source>
</evidence>
<feature type="binding site" evidence="6">
    <location>
        <begin position="119"/>
        <end position="121"/>
    </location>
    <ligand>
        <name>substrate</name>
    </ligand>
</feature>
<dbReference type="NCBIfam" id="NF008761">
    <property type="entry name" value="PRK11797.1"/>
    <property type="match status" value="1"/>
</dbReference>
<dbReference type="Proteomes" id="UP000294581">
    <property type="component" value="Unassembled WGS sequence"/>
</dbReference>
<comment type="pathway">
    <text evidence="6">Carbohydrate metabolism; D-ribose degradation; D-ribose 5-phosphate from beta-D-ribopyranose: step 1/2.</text>
</comment>
<feature type="binding site" evidence="6">
    <location>
        <position position="97"/>
    </location>
    <ligand>
        <name>substrate</name>
    </ligand>
</feature>
<dbReference type="GO" id="GO:0016872">
    <property type="term" value="F:intramolecular lyase activity"/>
    <property type="evidence" value="ECO:0007669"/>
    <property type="project" value="UniProtKB-UniRule"/>
</dbReference>
<dbReference type="AlphaFoldDB" id="A0A4R8LIB3"/>
<organism evidence="7 8">
    <name type="scientific">Alicyclobacillus sacchari</name>
    <dbReference type="NCBI Taxonomy" id="392010"/>
    <lineage>
        <taxon>Bacteria</taxon>
        <taxon>Bacillati</taxon>
        <taxon>Bacillota</taxon>
        <taxon>Bacilli</taxon>
        <taxon>Bacillales</taxon>
        <taxon>Alicyclobacillaceae</taxon>
        <taxon>Alicyclobacillus</taxon>
    </lineage>
</organism>
<dbReference type="GO" id="GO:0048029">
    <property type="term" value="F:monosaccharide binding"/>
    <property type="evidence" value="ECO:0007669"/>
    <property type="project" value="InterPro"/>
</dbReference>
<dbReference type="PANTHER" id="PTHR37831:SF1">
    <property type="entry name" value="D-RIBOSE PYRANASE"/>
    <property type="match status" value="1"/>
</dbReference>
<proteinExistence type="inferred from homology"/>
<dbReference type="InterPro" id="IPR023750">
    <property type="entry name" value="RbsD-like_sf"/>
</dbReference>
<evidence type="ECO:0000256" key="1">
    <source>
        <dbReference type="ARBA" id="ARBA00000223"/>
    </source>
</evidence>
<dbReference type="GO" id="GO:0005829">
    <property type="term" value="C:cytosol"/>
    <property type="evidence" value="ECO:0007669"/>
    <property type="project" value="TreeGrafter"/>
</dbReference>
<protein>
    <recommendedName>
        <fullName evidence="2 6">D-ribose pyranase</fullName>
        <ecNumber evidence="2 6">5.4.99.62</ecNumber>
    </recommendedName>
</protein>
<dbReference type="OrthoDB" id="9805009at2"/>
<comment type="subunit">
    <text evidence="6">Homodecamer.</text>
</comment>
<dbReference type="RefSeq" id="WP_134161000.1">
    <property type="nucleotide sequence ID" value="NZ_BSUS01000003.1"/>
</dbReference>
<keyword evidence="5 6" id="KW-0119">Carbohydrate metabolism</keyword>
<dbReference type="EC" id="5.4.99.62" evidence="2 6"/>
<dbReference type="InterPro" id="IPR023064">
    <property type="entry name" value="D-ribose_pyranase"/>
</dbReference>